<proteinExistence type="predicted"/>
<organism evidence="1 3">
    <name type="scientific">Duganella violaceipulchra</name>
    <dbReference type="NCBI Taxonomy" id="2849652"/>
    <lineage>
        <taxon>Bacteria</taxon>
        <taxon>Pseudomonadati</taxon>
        <taxon>Pseudomonadota</taxon>
        <taxon>Betaproteobacteria</taxon>
        <taxon>Burkholderiales</taxon>
        <taxon>Oxalobacteraceae</taxon>
        <taxon>Telluria group</taxon>
        <taxon>Duganella</taxon>
    </lineage>
</organism>
<reference evidence="2" key="2">
    <citation type="submission" date="2022-03" db="EMBL/GenBank/DDBJ databases">
        <title>Genome Encyclopedia of Bacteria and Archaea VI: Functional Genomics of Type Strains.</title>
        <authorList>
            <person name="Whitman W."/>
        </authorList>
    </citation>
    <scope>NUCLEOTIDE SEQUENCE</scope>
    <source>
        <strain evidence="2">HSC-15S17</strain>
    </source>
</reference>
<evidence type="ECO:0000313" key="1">
    <source>
        <dbReference type="EMBL" id="MBV6321972.1"/>
    </source>
</evidence>
<dbReference type="Proteomes" id="UP001162889">
    <property type="component" value="Unassembled WGS sequence"/>
</dbReference>
<dbReference type="EMBL" id="JALJZU010000001">
    <property type="protein sequence ID" value="MCP2007032.1"/>
    <property type="molecule type" value="Genomic_DNA"/>
</dbReference>
<dbReference type="Proteomes" id="UP001155901">
    <property type="component" value="Unassembled WGS sequence"/>
</dbReference>
<name>A0AA41L5A1_9BURK</name>
<protein>
    <submittedName>
        <fullName evidence="1">Uncharacterized protein</fullName>
    </submittedName>
</protein>
<evidence type="ECO:0000313" key="2">
    <source>
        <dbReference type="EMBL" id="MCP2007032.1"/>
    </source>
</evidence>
<dbReference type="RefSeq" id="WP_217942757.1">
    <property type="nucleotide sequence ID" value="NZ_JAHTGR010000006.1"/>
</dbReference>
<evidence type="ECO:0000313" key="4">
    <source>
        <dbReference type="Proteomes" id="UP001162889"/>
    </source>
</evidence>
<comment type="caution">
    <text evidence="1">The sequence shown here is derived from an EMBL/GenBank/DDBJ whole genome shotgun (WGS) entry which is preliminary data.</text>
</comment>
<gene>
    <name evidence="1" type="ORF">KVP70_13570</name>
    <name evidence="2" type="ORF">L1274_000720</name>
</gene>
<dbReference type="AlphaFoldDB" id="A0AA41L5A1"/>
<keyword evidence="4" id="KW-1185">Reference proteome</keyword>
<sequence length="236" mass="26087">MKERPILFSSPMVRALLDGSKTQTRRIVKPDPGPYWNPTVGLYNPTVIKNGGYEAPGSEIFGASDEIQGRKFPYGQPGDRLWVRESGIRSMLAGSGDQRGLFRHDVPVTPETGQYWVERTRAPGASYSVEGCSRAAALLSASAKVTPSIHMPRWASRILLEIISVRAERLNDISDIDAVAEGIGLTPVAIGMKLTFPPSESMAVNAYRQLWEQINGEGSWADNPWVWCVEFRRVTP</sequence>
<dbReference type="EMBL" id="JAHTGR010000006">
    <property type="protein sequence ID" value="MBV6321972.1"/>
    <property type="molecule type" value="Genomic_DNA"/>
</dbReference>
<accession>A0AA41L5A1</accession>
<reference evidence="1" key="1">
    <citation type="submission" date="2021-07" db="EMBL/GenBank/DDBJ databases">
        <title>Characterization of violacein-producing bacteria and related species.</title>
        <authorList>
            <person name="Wilson H.S."/>
            <person name="De Leon M.E."/>
        </authorList>
    </citation>
    <scope>NUCLEOTIDE SEQUENCE</scope>
    <source>
        <strain evidence="1">HSC-15S17</strain>
    </source>
</reference>
<evidence type="ECO:0000313" key="3">
    <source>
        <dbReference type="Proteomes" id="UP001155901"/>
    </source>
</evidence>